<evidence type="ECO:0000313" key="2">
    <source>
        <dbReference type="Proteomes" id="UP000838763"/>
    </source>
</evidence>
<dbReference type="AlphaFoldDB" id="A0A9P1H9E4"/>
<accession>A0A9P1H9E4</accession>
<organism evidence="1 2">
    <name type="scientific">Parascedosporium putredinis</name>
    <dbReference type="NCBI Taxonomy" id="1442378"/>
    <lineage>
        <taxon>Eukaryota</taxon>
        <taxon>Fungi</taxon>
        <taxon>Dikarya</taxon>
        <taxon>Ascomycota</taxon>
        <taxon>Pezizomycotina</taxon>
        <taxon>Sordariomycetes</taxon>
        <taxon>Hypocreomycetidae</taxon>
        <taxon>Microascales</taxon>
        <taxon>Microascaceae</taxon>
        <taxon>Parascedosporium</taxon>
    </lineage>
</organism>
<dbReference type="PANTHER" id="PTHR10622">
    <property type="entry name" value="HET DOMAIN-CONTAINING PROTEIN"/>
    <property type="match status" value="1"/>
</dbReference>
<proteinExistence type="predicted"/>
<keyword evidence="2" id="KW-1185">Reference proteome</keyword>
<comment type="caution">
    <text evidence="1">The sequence shown here is derived from an EMBL/GenBank/DDBJ whole genome shotgun (WGS) entry which is preliminary data.</text>
</comment>
<dbReference type="OrthoDB" id="4584378at2759"/>
<dbReference type="Proteomes" id="UP000838763">
    <property type="component" value="Unassembled WGS sequence"/>
</dbReference>
<reference evidence="1" key="1">
    <citation type="submission" date="2022-11" db="EMBL/GenBank/DDBJ databases">
        <authorList>
            <person name="Scott C."/>
            <person name="Bruce N."/>
        </authorList>
    </citation>
    <scope>NUCLEOTIDE SEQUENCE</scope>
</reference>
<gene>
    <name evidence="1" type="ORF">PPNO1_LOCUS7960</name>
</gene>
<protein>
    <submittedName>
        <fullName evidence="1">Uncharacterized protein</fullName>
    </submittedName>
</protein>
<name>A0A9P1H9E4_9PEZI</name>
<dbReference type="EMBL" id="CALLCH030000017">
    <property type="protein sequence ID" value="CAI4218370.1"/>
    <property type="molecule type" value="Genomic_DNA"/>
</dbReference>
<dbReference type="PANTHER" id="PTHR10622:SF10">
    <property type="entry name" value="HET DOMAIN-CONTAINING PROTEIN"/>
    <property type="match status" value="1"/>
</dbReference>
<sequence>MRVINTQTGRLETHIKHASIDRTSSSELTEAINSMYRWHREASVCYAYLTDVPTAAEAGSFTLKGSIRNRDEKWHWQPSDKFCKSRWFTCAWTLQPLIAPHAVEFYALDWTEIGTRASLTEVLCDITGIDQRVLSGAPVDM</sequence>
<evidence type="ECO:0000313" key="1">
    <source>
        <dbReference type="EMBL" id="CAI4218370.1"/>
    </source>
</evidence>